<accession>A0ABW3LH00</accession>
<organism evidence="8 9">
    <name type="scientific">Virgibacillus byunsanensis</name>
    <dbReference type="NCBI Taxonomy" id="570945"/>
    <lineage>
        <taxon>Bacteria</taxon>
        <taxon>Bacillati</taxon>
        <taxon>Bacillota</taxon>
        <taxon>Bacilli</taxon>
        <taxon>Bacillales</taxon>
        <taxon>Bacillaceae</taxon>
        <taxon>Virgibacillus</taxon>
    </lineage>
</organism>
<evidence type="ECO:0000256" key="3">
    <source>
        <dbReference type="ARBA" id="ARBA00022692"/>
    </source>
</evidence>
<keyword evidence="4 6" id="KW-1133">Transmembrane helix</keyword>
<evidence type="ECO:0000256" key="6">
    <source>
        <dbReference type="SAM" id="Phobius"/>
    </source>
</evidence>
<dbReference type="PANTHER" id="PTHR30294:SF29">
    <property type="entry name" value="MULTIDRUG ABC TRANSPORTER PERMEASE YBHS-RELATED"/>
    <property type="match status" value="1"/>
</dbReference>
<keyword evidence="5 6" id="KW-0472">Membrane</keyword>
<gene>
    <name evidence="8" type="ORF">ACFQ3N_04320</name>
</gene>
<protein>
    <submittedName>
        <fullName evidence="8">ABC transporter permease</fullName>
    </submittedName>
</protein>
<evidence type="ECO:0000256" key="5">
    <source>
        <dbReference type="ARBA" id="ARBA00023136"/>
    </source>
</evidence>
<evidence type="ECO:0000256" key="1">
    <source>
        <dbReference type="ARBA" id="ARBA00004651"/>
    </source>
</evidence>
<feature type="transmembrane region" description="Helical" evidence="6">
    <location>
        <begin position="338"/>
        <end position="356"/>
    </location>
</feature>
<sequence length="416" mass="46094">MNKFWIIMSHTYLTRVKSKSFIITTLITLLLIIGLANMQTILDSFSNDGDDEITVIDNSNQLFDPLSQSVGQSNEDIQLSAYDGSEEDAKEAVQSEEYQALVVLSMDENDLPEARYFSNNISENGNQMFIQQQLQQLKVTIATQQSGIDEATLAEIYKPITFNIVALDETAKTEEELSQARGIVYIMLFLLYMAVMMYGQMIATDVATEKSSRVMEILVSSASPVTHMFAKIIGIALLGLTQVTLFVGVGYYLLTSKTNELTGGFFETFGIQDTSPTTYLYAVVFFLLGYLLYATLAAMLGSLVSRVEDAQQMIMPMIFLILIAFFIAMFGINMPGSTFITISSYIPFFSPMVMFLRVGMLDIPVWEVALSIGILIGTIILLAIIGARVYKGGVLMYGRSSSLKDIKTAIALTKKE</sequence>
<comment type="caution">
    <text evidence="8">The sequence shown here is derived from an EMBL/GenBank/DDBJ whole genome shotgun (WGS) entry which is preliminary data.</text>
</comment>
<feature type="transmembrane region" description="Helical" evidence="6">
    <location>
        <begin position="228"/>
        <end position="254"/>
    </location>
</feature>
<dbReference type="RefSeq" id="WP_390359908.1">
    <property type="nucleotide sequence ID" value="NZ_JBHTKJ010000008.1"/>
</dbReference>
<dbReference type="Pfam" id="PF12698">
    <property type="entry name" value="ABC2_membrane_3"/>
    <property type="match status" value="1"/>
</dbReference>
<evidence type="ECO:0000256" key="2">
    <source>
        <dbReference type="ARBA" id="ARBA00022475"/>
    </source>
</evidence>
<evidence type="ECO:0000256" key="4">
    <source>
        <dbReference type="ARBA" id="ARBA00022989"/>
    </source>
</evidence>
<dbReference type="Proteomes" id="UP001597040">
    <property type="component" value="Unassembled WGS sequence"/>
</dbReference>
<comment type="subcellular location">
    <subcellularLocation>
        <location evidence="1">Cell membrane</location>
        <topology evidence="1">Multi-pass membrane protein</topology>
    </subcellularLocation>
</comment>
<feature type="transmembrane region" description="Helical" evidence="6">
    <location>
        <begin position="313"/>
        <end position="332"/>
    </location>
</feature>
<feature type="transmembrane region" description="Helical" evidence="6">
    <location>
        <begin position="183"/>
        <end position="207"/>
    </location>
</feature>
<evidence type="ECO:0000259" key="7">
    <source>
        <dbReference type="Pfam" id="PF12698"/>
    </source>
</evidence>
<proteinExistence type="predicted"/>
<evidence type="ECO:0000313" key="9">
    <source>
        <dbReference type="Proteomes" id="UP001597040"/>
    </source>
</evidence>
<reference evidence="9" key="1">
    <citation type="journal article" date="2019" name="Int. J. Syst. Evol. Microbiol.">
        <title>The Global Catalogue of Microorganisms (GCM) 10K type strain sequencing project: providing services to taxonomists for standard genome sequencing and annotation.</title>
        <authorList>
            <consortium name="The Broad Institute Genomics Platform"/>
            <consortium name="The Broad Institute Genome Sequencing Center for Infectious Disease"/>
            <person name="Wu L."/>
            <person name="Ma J."/>
        </authorList>
    </citation>
    <scope>NUCLEOTIDE SEQUENCE [LARGE SCALE GENOMIC DNA]</scope>
    <source>
        <strain evidence="9">CCUG 56754</strain>
    </source>
</reference>
<keyword evidence="2" id="KW-1003">Cell membrane</keyword>
<keyword evidence="3 6" id="KW-0812">Transmembrane</keyword>
<feature type="transmembrane region" description="Helical" evidence="6">
    <location>
        <begin position="21"/>
        <end position="42"/>
    </location>
</feature>
<name>A0ABW3LH00_9BACI</name>
<keyword evidence="9" id="KW-1185">Reference proteome</keyword>
<evidence type="ECO:0000313" key="8">
    <source>
        <dbReference type="EMBL" id="MFD1037650.1"/>
    </source>
</evidence>
<dbReference type="PANTHER" id="PTHR30294">
    <property type="entry name" value="MEMBRANE COMPONENT OF ABC TRANSPORTER YHHJ-RELATED"/>
    <property type="match status" value="1"/>
</dbReference>
<feature type="transmembrane region" description="Helical" evidence="6">
    <location>
        <begin position="368"/>
        <end position="390"/>
    </location>
</feature>
<dbReference type="InterPro" id="IPR013525">
    <property type="entry name" value="ABC2_TM"/>
</dbReference>
<feature type="transmembrane region" description="Helical" evidence="6">
    <location>
        <begin position="279"/>
        <end position="301"/>
    </location>
</feature>
<dbReference type="EMBL" id="JBHTKJ010000008">
    <property type="protein sequence ID" value="MFD1037650.1"/>
    <property type="molecule type" value="Genomic_DNA"/>
</dbReference>
<dbReference type="InterPro" id="IPR051449">
    <property type="entry name" value="ABC-2_transporter_component"/>
</dbReference>
<dbReference type="Gene3D" id="3.40.190.10">
    <property type="entry name" value="Periplasmic binding protein-like II"/>
    <property type="match status" value="1"/>
</dbReference>
<feature type="domain" description="ABC-2 type transporter transmembrane" evidence="7">
    <location>
        <begin position="19"/>
        <end position="387"/>
    </location>
</feature>